<organism evidence="2 3">
    <name type="scientific">Pseudocercospora fuligena</name>
    <dbReference type="NCBI Taxonomy" id="685502"/>
    <lineage>
        <taxon>Eukaryota</taxon>
        <taxon>Fungi</taxon>
        <taxon>Dikarya</taxon>
        <taxon>Ascomycota</taxon>
        <taxon>Pezizomycotina</taxon>
        <taxon>Dothideomycetes</taxon>
        <taxon>Dothideomycetidae</taxon>
        <taxon>Mycosphaerellales</taxon>
        <taxon>Mycosphaerellaceae</taxon>
        <taxon>Pseudocercospora</taxon>
    </lineage>
</organism>
<proteinExistence type="predicted"/>
<dbReference type="EMBL" id="JABCIY010000169">
    <property type="protein sequence ID" value="KAF7190465.1"/>
    <property type="molecule type" value="Genomic_DNA"/>
</dbReference>
<keyword evidence="3" id="KW-1185">Reference proteome</keyword>
<name>A0A8H6VGD9_9PEZI</name>
<evidence type="ECO:0000256" key="1">
    <source>
        <dbReference type="SAM" id="Phobius"/>
    </source>
</evidence>
<dbReference type="PANTHER" id="PTHR35394">
    <property type="entry name" value="DUF3176 DOMAIN-CONTAINING PROTEIN"/>
    <property type="match status" value="1"/>
</dbReference>
<dbReference type="InterPro" id="IPR021514">
    <property type="entry name" value="DUF3176"/>
</dbReference>
<feature type="transmembrane region" description="Helical" evidence="1">
    <location>
        <begin position="513"/>
        <end position="535"/>
    </location>
</feature>
<accession>A0A8H6VGD9</accession>
<gene>
    <name evidence="2" type="ORF">HII31_08179</name>
</gene>
<reference evidence="2" key="1">
    <citation type="submission" date="2020-04" db="EMBL/GenBank/DDBJ databases">
        <title>Draft genome resource of the tomato pathogen Pseudocercospora fuligena.</title>
        <authorList>
            <person name="Zaccaron A."/>
        </authorList>
    </citation>
    <scope>NUCLEOTIDE SEQUENCE</scope>
    <source>
        <strain evidence="2">PF001</strain>
    </source>
</reference>
<evidence type="ECO:0000313" key="2">
    <source>
        <dbReference type="EMBL" id="KAF7190465.1"/>
    </source>
</evidence>
<keyword evidence="1" id="KW-1133">Transmembrane helix</keyword>
<dbReference type="AlphaFoldDB" id="A0A8H6VGD9"/>
<evidence type="ECO:0000313" key="3">
    <source>
        <dbReference type="Proteomes" id="UP000660729"/>
    </source>
</evidence>
<feature type="transmembrane region" description="Helical" evidence="1">
    <location>
        <begin position="9"/>
        <end position="33"/>
    </location>
</feature>
<keyword evidence="1" id="KW-0812">Transmembrane</keyword>
<dbReference type="OrthoDB" id="5242705at2759"/>
<protein>
    <submittedName>
        <fullName evidence="2">Uncharacterized protein</fullName>
    </submittedName>
</protein>
<feature type="transmembrane region" description="Helical" evidence="1">
    <location>
        <begin position="39"/>
        <end position="70"/>
    </location>
</feature>
<comment type="caution">
    <text evidence="2">The sequence shown here is derived from an EMBL/GenBank/DDBJ whole genome shotgun (WGS) entry which is preliminary data.</text>
</comment>
<dbReference type="Pfam" id="PF11374">
    <property type="entry name" value="DUF3176"/>
    <property type="match status" value="1"/>
</dbReference>
<dbReference type="PANTHER" id="PTHR35394:SF5">
    <property type="entry name" value="DUF3176 DOMAIN-CONTAINING PROTEIN"/>
    <property type="match status" value="1"/>
</dbReference>
<sequence length="614" mass="66451">MELQLSATWILEVVACIVSMLALGGMAAVLGYADGKVVIAWHGLTLNTIISILGTTSKLCAMFVLGAAIAQSKWALFSRSPRSLLEFETVEQAGRGAFGAAKLLVTSRRVATVGAIAILLSLAFDPFSQQIVQFRQELQWKQSPAASLPRAQRYSAGNRVPKWGGYLMNLTRGGGADDVHVNADFTMQSSILYGLTRPQRNVTQQLSLNCPSGNCTWPTSETLAVCSVCHDLSSTLQLSKNETSPLQIYLDGAGGPVMIQNVTRYELANGLYIDNADDEAPGTRMTTFGTGNPAKTASMREIDTLIWSMSMIRVANQDAEKNWPSAAPLANECALYYCVKQYNTTVTNGTINQMSTIRADATRSKTSWQVLDLSPYPDTTLTSSDRESLEFDSEQSAIQRTDLTLGENYNISQSSIDSISQYFQTMLSKTNITGAFGQFNTSTLNGFVLGAIGNPTTQYAPDSVSVLHNSTDLDATFAAVAESMSNVIRANGDNKLRTTGQIGIPVTKFQISWPWIALPALVVLFAMLQLIITMWTSRHIPLWKSSTLATLSRGPYVGEVLNEASTVQEMTTAASSQQVHLFSHTAPGGVAAIANTRAMTKVDPTHISIVEMGR</sequence>
<dbReference type="Proteomes" id="UP000660729">
    <property type="component" value="Unassembled WGS sequence"/>
</dbReference>
<keyword evidence="1" id="KW-0472">Membrane</keyword>